<dbReference type="OrthoDB" id="2149791at2"/>
<dbReference type="InterPro" id="IPR019931">
    <property type="entry name" value="LPXTG_anchor"/>
</dbReference>
<dbReference type="EMBL" id="NGKB01000002">
    <property type="protein sequence ID" value="RSU16568.1"/>
    <property type="molecule type" value="Genomic_DNA"/>
</dbReference>
<feature type="region of interest" description="Disordered" evidence="5">
    <location>
        <begin position="39"/>
        <end position="67"/>
    </location>
</feature>
<keyword evidence="9" id="KW-1185">Reference proteome</keyword>
<feature type="transmembrane region" description="Helical" evidence="6">
    <location>
        <begin position="72"/>
        <end position="89"/>
    </location>
</feature>
<protein>
    <recommendedName>
        <fullName evidence="7">Gram-positive cocci surface proteins LPxTG domain-containing protein</fullName>
    </recommendedName>
</protein>
<keyword evidence="6" id="KW-0812">Transmembrane</keyword>
<evidence type="ECO:0000256" key="1">
    <source>
        <dbReference type="ARBA" id="ARBA00022512"/>
    </source>
</evidence>
<dbReference type="NCBIfam" id="TIGR01167">
    <property type="entry name" value="LPXTG_anchor"/>
    <property type="match status" value="1"/>
</dbReference>
<feature type="compositionally biased region" description="Polar residues" evidence="5">
    <location>
        <begin position="53"/>
        <end position="67"/>
    </location>
</feature>
<dbReference type="Gene3D" id="3.10.20.320">
    <property type="entry name" value="Putative peptidoglycan bound protein (lpxtg motif)"/>
    <property type="match status" value="1"/>
</dbReference>
<feature type="domain" description="Gram-positive cocci surface proteins LPxTG" evidence="7">
    <location>
        <begin position="54"/>
        <end position="95"/>
    </location>
</feature>
<sequence>MAGYKLIDTNGATEGIYKKEEQAITYVYKKNKGADITKEINKKSKPVSEKASKTTTTSPELPKTGENNTKNIIFSMVGLIEVGSLIFLIKKENQKDIYNKLKIK</sequence>
<organism evidence="8 9">
    <name type="scientific">Vagococcus carniphilus</name>
    <dbReference type="NCBI Taxonomy" id="218144"/>
    <lineage>
        <taxon>Bacteria</taxon>
        <taxon>Bacillati</taxon>
        <taxon>Bacillota</taxon>
        <taxon>Bacilli</taxon>
        <taxon>Lactobacillales</taxon>
        <taxon>Enterococcaceae</taxon>
        <taxon>Vagococcus</taxon>
    </lineage>
</organism>
<gene>
    <name evidence="8" type="ORF">CBF28_03305</name>
</gene>
<keyword evidence="4" id="KW-0572">Peptidoglycan-anchor</keyword>
<keyword evidence="2" id="KW-0964">Secreted</keyword>
<keyword evidence="6" id="KW-1133">Transmembrane helix</keyword>
<evidence type="ECO:0000256" key="6">
    <source>
        <dbReference type="SAM" id="Phobius"/>
    </source>
</evidence>
<evidence type="ECO:0000256" key="2">
    <source>
        <dbReference type="ARBA" id="ARBA00022525"/>
    </source>
</evidence>
<reference evidence="8 9" key="1">
    <citation type="submission" date="2017-05" db="EMBL/GenBank/DDBJ databases">
        <title>Vagococcus spp. assemblies.</title>
        <authorList>
            <person name="Gulvik C.A."/>
        </authorList>
    </citation>
    <scope>NUCLEOTIDE SEQUENCE [LARGE SCALE GENOMIC DNA]</scope>
    <source>
        <strain evidence="8 9">SS1714</strain>
    </source>
</reference>
<evidence type="ECO:0000313" key="8">
    <source>
        <dbReference type="EMBL" id="RSU16568.1"/>
    </source>
</evidence>
<keyword evidence="6" id="KW-0472">Membrane</keyword>
<dbReference type="AlphaFoldDB" id="A0A430B8I5"/>
<keyword evidence="3" id="KW-0732">Signal</keyword>
<evidence type="ECO:0000259" key="7">
    <source>
        <dbReference type="Pfam" id="PF00746"/>
    </source>
</evidence>
<dbReference type="Proteomes" id="UP000288028">
    <property type="component" value="Unassembled WGS sequence"/>
</dbReference>
<proteinExistence type="predicted"/>
<evidence type="ECO:0000256" key="5">
    <source>
        <dbReference type="SAM" id="MobiDB-lite"/>
    </source>
</evidence>
<keyword evidence="1" id="KW-0134">Cell wall</keyword>
<accession>A0A430B8I5</accession>
<dbReference type="Pfam" id="PF00746">
    <property type="entry name" value="Gram_pos_anchor"/>
    <property type="match status" value="1"/>
</dbReference>
<name>A0A430B8I5_9ENTE</name>
<evidence type="ECO:0000256" key="3">
    <source>
        <dbReference type="ARBA" id="ARBA00022729"/>
    </source>
</evidence>
<evidence type="ECO:0000256" key="4">
    <source>
        <dbReference type="ARBA" id="ARBA00023088"/>
    </source>
</evidence>
<comment type="caution">
    <text evidence="8">The sequence shown here is derived from an EMBL/GenBank/DDBJ whole genome shotgun (WGS) entry which is preliminary data.</text>
</comment>
<evidence type="ECO:0000313" key="9">
    <source>
        <dbReference type="Proteomes" id="UP000288028"/>
    </source>
</evidence>
<feature type="compositionally biased region" description="Basic and acidic residues" evidence="5">
    <location>
        <begin position="39"/>
        <end position="52"/>
    </location>
</feature>